<dbReference type="Proteomes" id="UP001287282">
    <property type="component" value="Unassembled WGS sequence"/>
</dbReference>
<organism evidence="1 2">
    <name type="scientific">Alkalihalophilus lindianensis</name>
    <dbReference type="NCBI Taxonomy" id="1630542"/>
    <lineage>
        <taxon>Bacteria</taxon>
        <taxon>Bacillati</taxon>
        <taxon>Bacillota</taxon>
        <taxon>Bacilli</taxon>
        <taxon>Bacillales</taxon>
        <taxon>Bacillaceae</taxon>
        <taxon>Alkalihalophilus</taxon>
    </lineage>
</organism>
<comment type="caution">
    <text evidence="1">The sequence shown here is derived from an EMBL/GenBank/DDBJ whole genome shotgun (WGS) entry which is preliminary data.</text>
</comment>
<gene>
    <name evidence="1" type="ORF">RYX56_17245</name>
</gene>
<name>A0ABU3XES6_9BACI</name>
<dbReference type="EMBL" id="JAWJBA010000006">
    <property type="protein sequence ID" value="MDV2686117.1"/>
    <property type="molecule type" value="Genomic_DNA"/>
</dbReference>
<accession>A0ABU3XES6</accession>
<keyword evidence="2" id="KW-1185">Reference proteome</keyword>
<protein>
    <submittedName>
        <fullName evidence="1">Opine metallophore biosynthesis dehydrogenase</fullName>
    </submittedName>
</protein>
<sequence length="56" mass="6744">MTDFYLHLEEVNQRWDTVFYCTPSDAYLTVTEELNKEILSREKRLCSCHQALEPIY</sequence>
<reference evidence="1 2" key="1">
    <citation type="submission" date="2023-10" db="EMBL/GenBank/DDBJ databases">
        <title>Screening of Alkalihalobacillus lindianensis BZ-TG-R113 and Its Alleviation of Salt Stress on Rapeseed Growth.</title>
        <authorList>
            <person name="Zhao B."/>
            <person name="Guo T."/>
        </authorList>
    </citation>
    <scope>NUCLEOTIDE SEQUENCE [LARGE SCALE GENOMIC DNA]</scope>
    <source>
        <strain evidence="1 2">BZ-TG-R113</strain>
    </source>
</reference>
<evidence type="ECO:0000313" key="1">
    <source>
        <dbReference type="EMBL" id="MDV2686117.1"/>
    </source>
</evidence>
<evidence type="ECO:0000313" key="2">
    <source>
        <dbReference type="Proteomes" id="UP001287282"/>
    </source>
</evidence>
<proteinExistence type="predicted"/>